<feature type="region of interest" description="Disordered" evidence="1">
    <location>
        <begin position="89"/>
        <end position="119"/>
    </location>
</feature>
<dbReference type="AlphaFoldDB" id="A0A7S8HDY6"/>
<sequence length="202" mass="22368">MTSLTAKPPPDERAEPESRFDRTVDTLAREIAGLAPGPLAQLRRGALREAGSAAFWTLYVHNDLAALGGGEEGWATVMQGMAIMTPTGRSARKLPAHDRTRPPGRQLASGGDPDWWSGRGEGHPAFSELRLARLLNARGAVRRDLALRACRMLASREARIDWRQMARLILYANEETTRRIAHDFYAALDRKRQETDRAESAA</sequence>
<reference evidence="2 3" key="1">
    <citation type="submission" date="2020-06" db="EMBL/GenBank/DDBJ databases">
        <title>Genome sequence of 2 isolates from Red Sea Mangroves.</title>
        <authorList>
            <person name="Sefrji F."/>
            <person name="Michoud G."/>
            <person name="Merlino G."/>
            <person name="Daffonchio D."/>
        </authorList>
    </citation>
    <scope>NUCLEOTIDE SEQUENCE [LARGE SCALE GENOMIC DNA]</scope>
    <source>
        <strain evidence="2 3">R1DC25</strain>
    </source>
</reference>
<feature type="compositionally biased region" description="Basic and acidic residues" evidence="1">
    <location>
        <begin position="9"/>
        <end position="20"/>
    </location>
</feature>
<protein>
    <submittedName>
        <fullName evidence="2">Type I-E CRISPR-associated protein Cse2/CasB</fullName>
    </submittedName>
</protein>
<evidence type="ECO:0000256" key="1">
    <source>
        <dbReference type="SAM" id="MobiDB-lite"/>
    </source>
</evidence>
<accession>A0A7S8HDY6</accession>
<keyword evidence="3" id="KW-1185">Reference proteome</keyword>
<organism evidence="2 3">
    <name type="scientific">Kaustia mangrovi</name>
    <dbReference type="NCBI Taxonomy" id="2593653"/>
    <lineage>
        <taxon>Bacteria</taxon>
        <taxon>Pseudomonadati</taxon>
        <taxon>Pseudomonadota</taxon>
        <taxon>Alphaproteobacteria</taxon>
        <taxon>Hyphomicrobiales</taxon>
        <taxon>Parvibaculaceae</taxon>
        <taxon>Kaustia</taxon>
    </lineage>
</organism>
<feature type="region of interest" description="Disordered" evidence="1">
    <location>
        <begin position="1"/>
        <end position="20"/>
    </location>
</feature>
<dbReference type="Pfam" id="PF09485">
    <property type="entry name" value="CRISPR_Cse2"/>
    <property type="match status" value="1"/>
</dbReference>
<dbReference type="InterPro" id="IPR013382">
    <property type="entry name" value="CRISPR-assoc_prot_Cse2"/>
</dbReference>
<dbReference type="Gene3D" id="1.10.520.40">
    <property type="entry name" value="CRISPR-associated protein Cse2"/>
    <property type="match status" value="1"/>
</dbReference>
<dbReference type="RefSeq" id="WP_213162342.1">
    <property type="nucleotide sequence ID" value="NZ_CP058214.1"/>
</dbReference>
<gene>
    <name evidence="2" type="ORF">HW532_21060</name>
</gene>
<name>A0A7S8HDY6_9HYPH</name>
<evidence type="ECO:0000313" key="2">
    <source>
        <dbReference type="EMBL" id="QPC44969.1"/>
    </source>
</evidence>
<dbReference type="Proteomes" id="UP000593594">
    <property type="component" value="Chromosome"/>
</dbReference>
<dbReference type="KEGG" id="kmn:HW532_21060"/>
<proteinExistence type="predicted"/>
<dbReference type="EMBL" id="CP058214">
    <property type="protein sequence ID" value="QPC44969.1"/>
    <property type="molecule type" value="Genomic_DNA"/>
</dbReference>
<evidence type="ECO:0000313" key="3">
    <source>
        <dbReference type="Proteomes" id="UP000593594"/>
    </source>
</evidence>
<dbReference type="InterPro" id="IPR038287">
    <property type="entry name" value="Cse2_sf"/>
</dbReference>